<dbReference type="InterPro" id="IPR012902">
    <property type="entry name" value="N_methyl_site"/>
</dbReference>
<comment type="caution">
    <text evidence="7">The sequence shown here is derived from an EMBL/GenBank/DDBJ whole genome shotgun (WGS) entry which is preliminary data.</text>
</comment>
<accession>A0A1G2B6V0</accession>
<dbReference type="GO" id="GO:0016020">
    <property type="term" value="C:membrane"/>
    <property type="evidence" value="ECO:0007669"/>
    <property type="project" value="UniProtKB-SubCell"/>
</dbReference>
<keyword evidence="4 6" id="KW-1133">Transmembrane helix</keyword>
<dbReference type="AlphaFoldDB" id="A0A1G2B6V0"/>
<dbReference type="SUPFAM" id="SSF54523">
    <property type="entry name" value="Pili subunits"/>
    <property type="match status" value="1"/>
</dbReference>
<keyword evidence="2" id="KW-0488">Methylation</keyword>
<sequence length="189" mass="20033">MKKRGFTLIELLVVIAIIGILSTIGLVALNGAREKARDAQRQSDMAQVRTALALYYDDNNFVYPPQLAVTAATMADCFNNTSTAQQMTYAGPFAYAAGAGDNVFTSTGVLIPEYLGAALEPPTGGDAMENNYCYDTNEAAASARTSYTLFTQIEGANGDQWYVLGSEGDSRQTNAAVVACSAQATCPLL</sequence>
<dbReference type="Pfam" id="PF07963">
    <property type="entry name" value="N_methyl"/>
    <property type="match status" value="1"/>
</dbReference>
<reference evidence="7 8" key="1">
    <citation type="journal article" date="2016" name="Nat. Commun.">
        <title>Thousands of microbial genomes shed light on interconnected biogeochemical processes in an aquifer system.</title>
        <authorList>
            <person name="Anantharaman K."/>
            <person name="Brown C.T."/>
            <person name="Hug L.A."/>
            <person name="Sharon I."/>
            <person name="Castelle C.J."/>
            <person name="Probst A.J."/>
            <person name="Thomas B.C."/>
            <person name="Singh A."/>
            <person name="Wilkins M.J."/>
            <person name="Karaoz U."/>
            <person name="Brodie E.L."/>
            <person name="Williams K.H."/>
            <person name="Hubbard S.S."/>
            <person name="Banfield J.F."/>
        </authorList>
    </citation>
    <scope>NUCLEOTIDE SEQUENCE [LARGE SCALE GENOMIC DNA]</scope>
</reference>
<keyword evidence="5 6" id="KW-0472">Membrane</keyword>
<dbReference type="InterPro" id="IPR000983">
    <property type="entry name" value="Bac_GSPG_pilin"/>
</dbReference>
<evidence type="ECO:0000256" key="5">
    <source>
        <dbReference type="ARBA" id="ARBA00023136"/>
    </source>
</evidence>
<dbReference type="InterPro" id="IPR045584">
    <property type="entry name" value="Pilin-like"/>
</dbReference>
<dbReference type="EMBL" id="MHKE01000008">
    <property type="protein sequence ID" value="OGY84349.1"/>
    <property type="molecule type" value="Genomic_DNA"/>
</dbReference>
<dbReference type="PRINTS" id="PR00813">
    <property type="entry name" value="BCTERIALGSPG"/>
</dbReference>
<evidence type="ECO:0000313" key="8">
    <source>
        <dbReference type="Proteomes" id="UP000179164"/>
    </source>
</evidence>
<evidence type="ECO:0000256" key="2">
    <source>
        <dbReference type="ARBA" id="ARBA00022481"/>
    </source>
</evidence>
<evidence type="ECO:0000256" key="6">
    <source>
        <dbReference type="SAM" id="Phobius"/>
    </source>
</evidence>
<organism evidence="7 8">
    <name type="scientific">Candidatus Kerfeldbacteria bacterium RIFCSPLOWO2_01_FULL_48_11</name>
    <dbReference type="NCBI Taxonomy" id="1798543"/>
    <lineage>
        <taxon>Bacteria</taxon>
        <taxon>Candidatus Kerfeldiibacteriota</taxon>
    </lineage>
</organism>
<feature type="transmembrane region" description="Helical" evidence="6">
    <location>
        <begin position="6"/>
        <end position="29"/>
    </location>
</feature>
<dbReference type="PROSITE" id="PS00409">
    <property type="entry name" value="PROKAR_NTER_METHYL"/>
    <property type="match status" value="1"/>
</dbReference>
<comment type="subcellular location">
    <subcellularLocation>
        <location evidence="1">Membrane</location>
        <topology evidence="1">Single-pass membrane protein</topology>
    </subcellularLocation>
</comment>
<evidence type="ECO:0000256" key="3">
    <source>
        <dbReference type="ARBA" id="ARBA00022692"/>
    </source>
</evidence>
<dbReference type="PANTHER" id="PTHR30093">
    <property type="entry name" value="GENERAL SECRETION PATHWAY PROTEIN G"/>
    <property type="match status" value="1"/>
</dbReference>
<dbReference type="Proteomes" id="UP000179164">
    <property type="component" value="Unassembled WGS sequence"/>
</dbReference>
<evidence type="ECO:0008006" key="9">
    <source>
        <dbReference type="Google" id="ProtNLM"/>
    </source>
</evidence>
<dbReference type="STRING" id="1798543.A2898_00045"/>
<dbReference type="Gene3D" id="3.30.700.10">
    <property type="entry name" value="Glycoprotein, Type 4 Pilin"/>
    <property type="match status" value="1"/>
</dbReference>
<dbReference type="PANTHER" id="PTHR30093:SF44">
    <property type="entry name" value="TYPE II SECRETION SYSTEM CORE PROTEIN G"/>
    <property type="match status" value="1"/>
</dbReference>
<dbReference type="NCBIfam" id="TIGR02532">
    <property type="entry name" value="IV_pilin_GFxxxE"/>
    <property type="match status" value="1"/>
</dbReference>
<evidence type="ECO:0000256" key="4">
    <source>
        <dbReference type="ARBA" id="ARBA00022989"/>
    </source>
</evidence>
<proteinExistence type="predicted"/>
<name>A0A1G2B6V0_9BACT</name>
<keyword evidence="3 6" id="KW-0812">Transmembrane</keyword>
<dbReference type="GO" id="GO:0015627">
    <property type="term" value="C:type II protein secretion system complex"/>
    <property type="evidence" value="ECO:0007669"/>
    <property type="project" value="InterPro"/>
</dbReference>
<dbReference type="GO" id="GO:0015628">
    <property type="term" value="P:protein secretion by the type II secretion system"/>
    <property type="evidence" value="ECO:0007669"/>
    <property type="project" value="InterPro"/>
</dbReference>
<gene>
    <name evidence="7" type="ORF">A2898_00045</name>
</gene>
<evidence type="ECO:0000313" key="7">
    <source>
        <dbReference type="EMBL" id="OGY84349.1"/>
    </source>
</evidence>
<protein>
    <recommendedName>
        <fullName evidence="9">Type II secretion system protein GspG C-terminal domain-containing protein</fullName>
    </recommendedName>
</protein>
<evidence type="ECO:0000256" key="1">
    <source>
        <dbReference type="ARBA" id="ARBA00004167"/>
    </source>
</evidence>